<dbReference type="PANTHER" id="PTHR42794:SF2">
    <property type="entry name" value="ABC TRANSPORTER ATP-BINDING PROTEIN"/>
    <property type="match status" value="1"/>
</dbReference>
<proteinExistence type="predicted"/>
<dbReference type="EMBL" id="SMJZ01000063">
    <property type="protein sequence ID" value="TDC05848.1"/>
    <property type="molecule type" value="Genomic_DNA"/>
</dbReference>
<name>A0A4R4NA26_9ACTN</name>
<protein>
    <submittedName>
        <fullName evidence="2">ABC transporter ATP-binding protein</fullName>
    </submittedName>
</protein>
<dbReference type="SUPFAM" id="SSF52540">
    <property type="entry name" value="P-loop containing nucleoside triphosphate hydrolases"/>
    <property type="match status" value="1"/>
</dbReference>
<dbReference type="RefSeq" id="WP_132333769.1">
    <property type="nucleotide sequence ID" value="NZ_SMJZ01000063.1"/>
</dbReference>
<keyword evidence="2" id="KW-0067">ATP-binding</keyword>
<reference evidence="2 3" key="1">
    <citation type="submission" date="2019-02" db="EMBL/GenBank/DDBJ databases">
        <title>Draft genome sequences of novel Actinobacteria.</title>
        <authorList>
            <person name="Sahin N."/>
            <person name="Ay H."/>
            <person name="Saygin H."/>
        </authorList>
    </citation>
    <scope>NUCLEOTIDE SEQUENCE [LARGE SCALE GENOMIC DNA]</scope>
    <source>
        <strain evidence="2 3">KC201</strain>
    </source>
</reference>
<dbReference type="InterPro" id="IPR003439">
    <property type="entry name" value="ABC_transporter-like_ATP-bd"/>
</dbReference>
<dbReference type="Proteomes" id="UP000295157">
    <property type="component" value="Unassembled WGS sequence"/>
</dbReference>
<evidence type="ECO:0000259" key="1">
    <source>
        <dbReference type="Pfam" id="PF00005"/>
    </source>
</evidence>
<dbReference type="InterPro" id="IPR027417">
    <property type="entry name" value="P-loop_NTPase"/>
</dbReference>
<evidence type="ECO:0000313" key="3">
    <source>
        <dbReference type="Proteomes" id="UP000295157"/>
    </source>
</evidence>
<dbReference type="Pfam" id="PF00005">
    <property type="entry name" value="ABC_tran"/>
    <property type="match status" value="1"/>
</dbReference>
<comment type="caution">
    <text evidence="2">The sequence shown here is derived from an EMBL/GenBank/DDBJ whole genome shotgun (WGS) entry which is preliminary data.</text>
</comment>
<dbReference type="OrthoDB" id="3475572at2"/>
<dbReference type="Gene3D" id="3.40.50.300">
    <property type="entry name" value="P-loop containing nucleotide triphosphate hydrolases"/>
    <property type="match status" value="1"/>
</dbReference>
<dbReference type="PANTHER" id="PTHR42794">
    <property type="entry name" value="HEMIN IMPORT ATP-BINDING PROTEIN HMUV"/>
    <property type="match status" value="1"/>
</dbReference>
<dbReference type="GO" id="GO:0005524">
    <property type="term" value="F:ATP binding"/>
    <property type="evidence" value="ECO:0007669"/>
    <property type="project" value="UniProtKB-KW"/>
</dbReference>
<feature type="domain" description="ABC transporter" evidence="1">
    <location>
        <begin position="4"/>
        <end position="36"/>
    </location>
</feature>
<dbReference type="GO" id="GO:0016887">
    <property type="term" value="F:ATP hydrolysis activity"/>
    <property type="evidence" value="ECO:0007669"/>
    <property type="project" value="InterPro"/>
</dbReference>
<sequence length="132" mass="14425">MSRDWKTLSGGERQRAHIARALAQQPWCILLDEPTNHLDIRHQLDLVDLLASTDQTILVALHDLSLGARHCDRLVLMSGTLIADGPPDGVRTPERLRSVFGVEAHIATDPLGNLTVAYARVGEAGNSLPHRA</sequence>
<keyword evidence="3" id="KW-1185">Reference proteome</keyword>
<evidence type="ECO:0000313" key="2">
    <source>
        <dbReference type="EMBL" id="TDC05848.1"/>
    </source>
</evidence>
<accession>A0A4R4NA26</accession>
<dbReference type="AlphaFoldDB" id="A0A4R4NA26"/>
<gene>
    <name evidence="2" type="ORF">E1267_18220</name>
</gene>
<organism evidence="2 3">
    <name type="scientific">Nonomuraea longispora</name>
    <dbReference type="NCBI Taxonomy" id="1848320"/>
    <lineage>
        <taxon>Bacteria</taxon>
        <taxon>Bacillati</taxon>
        <taxon>Actinomycetota</taxon>
        <taxon>Actinomycetes</taxon>
        <taxon>Streptosporangiales</taxon>
        <taxon>Streptosporangiaceae</taxon>
        <taxon>Nonomuraea</taxon>
    </lineage>
</organism>
<keyword evidence="2" id="KW-0547">Nucleotide-binding</keyword>